<dbReference type="GO" id="GO:0016787">
    <property type="term" value="F:hydrolase activity"/>
    <property type="evidence" value="ECO:0007669"/>
    <property type="project" value="UniProtKB-KW"/>
</dbReference>
<comment type="cofactor">
    <cofactor evidence="3">
        <name>Mg(2+)</name>
        <dbReference type="ChEBI" id="CHEBI:18420"/>
    </cofactor>
    <text evidence="3">Binds 2 magnesium ions per subunit.</text>
</comment>
<organism evidence="4">
    <name type="scientific">Lactiplantibacillus plantarum 2025</name>
    <dbReference type="NCBI Taxonomy" id="1385856"/>
    <lineage>
        <taxon>Bacteria</taxon>
        <taxon>Bacillati</taxon>
        <taxon>Bacillota</taxon>
        <taxon>Bacilli</taxon>
        <taxon>Lactobacillales</taxon>
        <taxon>Lactobacillaceae</taxon>
        <taxon>Lactiplantibacillus</taxon>
    </lineage>
</organism>
<feature type="binding site" evidence="3">
    <location>
        <position position="53"/>
    </location>
    <ligand>
        <name>Mg(2+)</name>
        <dbReference type="ChEBI" id="CHEBI:18420"/>
        <label>1</label>
    </ligand>
</feature>
<feature type="binding site" evidence="3">
    <location>
        <position position="54"/>
    </location>
    <ligand>
        <name>Mg(2+)</name>
        <dbReference type="ChEBI" id="CHEBI:18420"/>
        <label>1</label>
    </ligand>
</feature>
<dbReference type="Pfam" id="PF03747">
    <property type="entry name" value="ADP_ribosyl_GH"/>
    <property type="match status" value="1"/>
</dbReference>
<dbReference type="RefSeq" id="WP_003645205.1">
    <property type="nucleotide sequence ID" value="NZ_CP076824.1"/>
</dbReference>
<dbReference type="EMBL" id="AVFJ02000051">
    <property type="protein sequence ID" value="KPL56390.1"/>
    <property type="molecule type" value="Genomic_DNA"/>
</dbReference>
<evidence type="ECO:0000256" key="3">
    <source>
        <dbReference type="PIRSR" id="PIRSR605502-1"/>
    </source>
</evidence>
<proteinExistence type="inferred from homology"/>
<feature type="binding site" evidence="3">
    <location>
        <position position="55"/>
    </location>
    <ligand>
        <name>Mg(2+)</name>
        <dbReference type="ChEBI" id="CHEBI:18420"/>
        <label>1</label>
    </ligand>
</feature>
<dbReference type="PANTHER" id="PTHR16222:SF24">
    <property type="entry name" value="ADP-RIBOSYLHYDROLASE ARH3"/>
    <property type="match status" value="1"/>
</dbReference>
<accession>A0A837NDN3</accession>
<evidence type="ECO:0000256" key="1">
    <source>
        <dbReference type="ARBA" id="ARBA00010702"/>
    </source>
</evidence>
<evidence type="ECO:0000313" key="4">
    <source>
        <dbReference type="EMBL" id="KPL56390.1"/>
    </source>
</evidence>
<protein>
    <submittedName>
        <fullName evidence="4">ADP-ribosylglycohydrolase</fullName>
    </submittedName>
</protein>
<dbReference type="InterPro" id="IPR005502">
    <property type="entry name" value="Ribosyl_crysJ1"/>
</dbReference>
<feature type="binding site" evidence="3">
    <location>
        <position position="268"/>
    </location>
    <ligand>
        <name>Mg(2+)</name>
        <dbReference type="ChEBI" id="CHEBI:18420"/>
        <label>1</label>
    </ligand>
</feature>
<feature type="binding site" evidence="3">
    <location>
        <position position="269"/>
    </location>
    <ligand>
        <name>Mg(2+)</name>
        <dbReference type="ChEBI" id="CHEBI:18420"/>
        <label>1</label>
    </ligand>
</feature>
<dbReference type="AlphaFoldDB" id="A0A837NDN3"/>
<reference evidence="4" key="1">
    <citation type="journal article" date="2016" name="Genome Announc.">
        <title>Draft Genome Sequence of Lactobacillus plantarum 2025.</title>
        <authorList>
            <person name="Karlyshev A.V."/>
            <person name="Khlebnikov V.C."/>
            <person name="Kosarev I.V."/>
            <person name="Abramov V.M."/>
        </authorList>
    </citation>
    <scope>NUCLEOTIDE SEQUENCE [LARGE SCALE GENOMIC DNA]</scope>
    <source>
        <strain evidence="4">2025</strain>
    </source>
</reference>
<dbReference type="PANTHER" id="PTHR16222">
    <property type="entry name" value="ADP-RIBOSYLGLYCOHYDROLASE"/>
    <property type="match status" value="1"/>
</dbReference>
<sequence>MGVRRAEIINGLRWSVVADALGLPAENRQRGTYPLITEMVASDFWKQPAGSWSDDTSMSLGLIENLVSGGDYDDLMSRFENYMRFGTNTPRGELFDIGRTCAHAIRNYAINQFPARQCGDPSVHANGNGALMYLAPLAVALQNDTSVAHRLTITRNYTMLTHGHARSVVASLIYLEVLHALHQGQALPAALVSVHELLISTIKDMTLLGELSTYGALFSPDFAQTKAGVIRTSGYVVDTLLAACWLALNYQTPREAVLAAVNFGGDTDTIATITAALTAAWHPDITVDTKWWQQTLNHKLLNAHFEVFTAKFASS</sequence>
<gene>
    <name evidence="4" type="ORF">N876_0212495</name>
</gene>
<keyword evidence="2 4" id="KW-0378">Hydrolase</keyword>
<name>A0A837NDN3_LACPN</name>
<dbReference type="InterPro" id="IPR036705">
    <property type="entry name" value="Ribosyl_crysJ1_sf"/>
</dbReference>
<comment type="caution">
    <text evidence="4">The sequence shown here is derived from an EMBL/GenBank/DDBJ whole genome shotgun (WGS) entry which is preliminary data.</text>
</comment>
<evidence type="ECO:0000256" key="2">
    <source>
        <dbReference type="ARBA" id="ARBA00022801"/>
    </source>
</evidence>
<dbReference type="SUPFAM" id="SSF101478">
    <property type="entry name" value="ADP-ribosylglycohydrolase"/>
    <property type="match status" value="1"/>
</dbReference>
<comment type="similarity">
    <text evidence="1">Belongs to the ADP-ribosylglycohydrolase family.</text>
</comment>
<dbReference type="GO" id="GO:0046872">
    <property type="term" value="F:metal ion binding"/>
    <property type="evidence" value="ECO:0007669"/>
    <property type="project" value="UniProtKB-KW"/>
</dbReference>
<keyword evidence="3" id="KW-0460">Magnesium</keyword>
<dbReference type="InterPro" id="IPR050792">
    <property type="entry name" value="ADP-ribosylglycohydrolase"/>
</dbReference>
<dbReference type="Gene3D" id="1.10.4080.10">
    <property type="entry name" value="ADP-ribosylation/Crystallin J1"/>
    <property type="match status" value="1"/>
</dbReference>
<feature type="binding site" evidence="3">
    <location>
        <position position="266"/>
    </location>
    <ligand>
        <name>Mg(2+)</name>
        <dbReference type="ChEBI" id="CHEBI:18420"/>
        <label>1</label>
    </ligand>
</feature>
<keyword evidence="3" id="KW-0479">Metal-binding</keyword>